<evidence type="ECO:0000256" key="4">
    <source>
        <dbReference type="ARBA" id="ARBA00023027"/>
    </source>
</evidence>
<feature type="domain" description="Aldehyde dehydrogenase" evidence="8">
    <location>
        <begin position="73"/>
        <end position="533"/>
    </location>
</feature>
<dbReference type="Pfam" id="PF00171">
    <property type="entry name" value="Aldedh"/>
    <property type="match status" value="1"/>
</dbReference>
<dbReference type="Gene3D" id="3.40.605.10">
    <property type="entry name" value="Aldehyde Dehydrogenase, Chain A, domain 1"/>
    <property type="match status" value="1"/>
</dbReference>
<dbReference type="Proteomes" id="UP000268636">
    <property type="component" value="Unassembled WGS sequence"/>
</dbReference>
<proteinExistence type="inferred from homology"/>
<dbReference type="InterPro" id="IPR044638">
    <property type="entry name" value="ALDH7A1-like"/>
</dbReference>
<accession>A0A0N8S866</accession>
<evidence type="ECO:0000256" key="3">
    <source>
        <dbReference type="ARBA" id="ARBA00023002"/>
    </source>
</evidence>
<evidence type="ECO:0000259" key="8">
    <source>
        <dbReference type="Pfam" id="PF00171"/>
    </source>
</evidence>
<evidence type="ECO:0000256" key="6">
    <source>
        <dbReference type="PROSITE-ProRule" id="PRU10007"/>
    </source>
</evidence>
<dbReference type="InterPro" id="IPR016162">
    <property type="entry name" value="Ald_DH_N"/>
</dbReference>
<dbReference type="InterPro" id="IPR016163">
    <property type="entry name" value="Ald_DH_C"/>
</dbReference>
<dbReference type="AlphaFoldDB" id="A0A0N8S866"/>
<comment type="similarity">
    <text evidence="1 7">Belongs to the aldehyde dehydrogenase family.</text>
</comment>
<dbReference type="EC" id="1.2.1.3" evidence="5"/>
<dbReference type="PROSITE" id="PS00687">
    <property type="entry name" value="ALDEHYDE_DEHYDR_GLU"/>
    <property type="match status" value="1"/>
</dbReference>
<dbReference type="FunFam" id="3.40.309.10:FF:000018">
    <property type="entry name" value="Alpha-aminoadipic semialdehyde dehydrogenase"/>
    <property type="match status" value="1"/>
</dbReference>
<keyword evidence="4" id="KW-0520">NAD</keyword>
<evidence type="ECO:0000256" key="5">
    <source>
        <dbReference type="ARBA" id="ARBA00024226"/>
    </source>
</evidence>
<dbReference type="GO" id="GO:0004029">
    <property type="term" value="F:aldehyde dehydrogenase (NAD+) activity"/>
    <property type="evidence" value="ECO:0007669"/>
    <property type="project" value="UniProtKB-EC"/>
</dbReference>
<dbReference type="PANTHER" id="PTHR43521:SF1">
    <property type="entry name" value="ALPHA-AMINOADIPIC SEMIALDEHYDE DEHYDROGENASE"/>
    <property type="match status" value="1"/>
</dbReference>
<sequence>MPIIPDVAAFVAVNGRQFIPKRNHVFQKRRLWASPEWINTGFISDFHRFHDRRINMVAELLARLGVANSAHTQGDYPVYTPIDGSQIASVTLEGKEQVVARIDSAHNAFLKWRTVPAPRRGELVRIFGEVLREHKADLGELVSVEAGKITQEGLGEVQEMIDICDFAVGLSRQLYGLTIASERPGHHMRETWHPLGVVGVISAFNFPVAVWAWNTTLALVCGNPVIWKPSEKTPLTALACQALFDKALKIFGDAPAALAQLVIGDRDAGEALVDDPRVPLISATGSTRMGREVGPRVAARFGRSILELGGNNAMILAPSADLDLAVRGILFSAVGTAGQRCTTLRRLIVHRSIKDEVVSRVKAAYAKVRVGDPREGNLIGPLIDQQAFSAMQNALTKARDEGGQVFGGERQLQDKYPNGYYVTPAIAEMPGQSEVVRHETFAPILFVLAYDDFEEALRLNNEVPQGLSSCIFTTDLREAEAFQSAAGSDCGIANVNIGTSGAEIGGAFGGEKETGGGRESGSDSWRAYMRRQTNTVNYSRELPLAQGIVFD</sequence>
<protein>
    <recommendedName>
        <fullName evidence="5">aldehyde dehydrogenase (NAD(+))</fullName>
        <ecNumber evidence="5">1.2.1.3</ecNumber>
    </recommendedName>
</protein>
<organism evidence="9 10">
    <name type="scientific">Pseudomonas savastanoi pv. nerii</name>
    <dbReference type="NCBI Taxonomy" id="360921"/>
    <lineage>
        <taxon>Bacteria</taxon>
        <taxon>Pseudomonadati</taxon>
        <taxon>Pseudomonadota</taxon>
        <taxon>Gammaproteobacteria</taxon>
        <taxon>Pseudomonadales</taxon>
        <taxon>Pseudomonadaceae</taxon>
        <taxon>Pseudomonas</taxon>
    </lineage>
</organism>
<dbReference type="SUPFAM" id="SSF53720">
    <property type="entry name" value="ALDH-like"/>
    <property type="match status" value="1"/>
</dbReference>
<name>A0A0N8S866_PSESS</name>
<evidence type="ECO:0000256" key="7">
    <source>
        <dbReference type="RuleBase" id="RU003345"/>
    </source>
</evidence>
<evidence type="ECO:0000256" key="1">
    <source>
        <dbReference type="ARBA" id="ARBA00009986"/>
    </source>
</evidence>
<comment type="subunit">
    <text evidence="2">Homotetramer.</text>
</comment>
<dbReference type="InterPro" id="IPR016161">
    <property type="entry name" value="Ald_DH/histidinol_DH"/>
</dbReference>
<evidence type="ECO:0000313" key="10">
    <source>
        <dbReference type="Proteomes" id="UP000268636"/>
    </source>
</evidence>
<dbReference type="Gene3D" id="3.40.309.10">
    <property type="entry name" value="Aldehyde Dehydrogenase, Chain A, domain 2"/>
    <property type="match status" value="1"/>
</dbReference>
<dbReference type="EMBL" id="RBTN01000033">
    <property type="protein sequence ID" value="RMT81808.1"/>
    <property type="molecule type" value="Genomic_DNA"/>
</dbReference>
<gene>
    <name evidence="9" type="ORF">ALP42_100036</name>
</gene>
<evidence type="ECO:0000313" key="9">
    <source>
        <dbReference type="EMBL" id="RMT81808.1"/>
    </source>
</evidence>
<evidence type="ECO:0000256" key="2">
    <source>
        <dbReference type="ARBA" id="ARBA00011881"/>
    </source>
</evidence>
<keyword evidence="3 7" id="KW-0560">Oxidoreductase</keyword>
<dbReference type="InterPro" id="IPR029510">
    <property type="entry name" value="Ald_DH_CS_GLU"/>
</dbReference>
<dbReference type="InterPro" id="IPR015590">
    <property type="entry name" value="Aldehyde_DH_dom"/>
</dbReference>
<comment type="caution">
    <text evidence="9">The sequence shown here is derived from an EMBL/GenBank/DDBJ whole genome shotgun (WGS) entry which is preliminary data.</text>
</comment>
<dbReference type="PANTHER" id="PTHR43521">
    <property type="entry name" value="ALPHA-AMINOADIPIC SEMIALDEHYDE DEHYDROGENASE"/>
    <property type="match status" value="1"/>
</dbReference>
<reference evidence="9 10" key="1">
    <citation type="submission" date="2018-08" db="EMBL/GenBank/DDBJ databases">
        <title>Recombination of ecologically and evolutionarily significant loci maintains genetic cohesion in the Pseudomonas syringae species complex.</title>
        <authorList>
            <person name="Dillon M."/>
            <person name="Thakur S."/>
            <person name="Almeida R.N.D."/>
            <person name="Weir B.S."/>
            <person name="Guttman D.S."/>
        </authorList>
    </citation>
    <scope>NUCLEOTIDE SEQUENCE [LARGE SCALE GENOMIC DNA]</scope>
    <source>
        <strain evidence="9 10">ICMP 13786</strain>
    </source>
</reference>
<dbReference type="CDD" id="cd07130">
    <property type="entry name" value="ALDH_F7_AASADH"/>
    <property type="match status" value="1"/>
</dbReference>
<feature type="active site" evidence="6">
    <location>
        <position position="307"/>
    </location>
</feature>